<proteinExistence type="predicted"/>
<dbReference type="Pfam" id="PF14393">
    <property type="entry name" value="DUF4422"/>
    <property type="match status" value="1"/>
</dbReference>
<dbReference type="InterPro" id="IPR025536">
    <property type="entry name" value="DUF4422"/>
</dbReference>
<name>A0A6J5NBY5_9CAUD</name>
<organism evidence="2">
    <name type="scientific">uncultured Caudovirales phage</name>
    <dbReference type="NCBI Taxonomy" id="2100421"/>
    <lineage>
        <taxon>Viruses</taxon>
        <taxon>Duplodnaviria</taxon>
        <taxon>Heunggongvirae</taxon>
        <taxon>Uroviricota</taxon>
        <taxon>Caudoviricetes</taxon>
        <taxon>Peduoviridae</taxon>
        <taxon>Maltschvirus</taxon>
        <taxon>Maltschvirus maltsch</taxon>
    </lineage>
</organism>
<sequence length="237" mass="27187">MQPSDLQMYAVCMHDMPLKFASQTNMQVVIANACKLTIEQRTFHEIQGHLLDDENHSISMLNPWWGELTAVYWLMLNSNAQLIGNCQYRRFWDEDAIARADERVLYTSEPCAFNCSLATQFRGGHSFPGIEMTMAMAEAGKLPFSAEEMAAVWNQNVFQGGPMLFGPRQSYERVMSVLFDCLWPVWEEFKEPIMTLQGYDQRAMAFLSERLLSGIMLYKEKFFGSMPINRAPMGFIG</sequence>
<protein>
    <recommendedName>
        <fullName evidence="1">DUF4422 domain-containing protein</fullName>
    </recommendedName>
</protein>
<evidence type="ECO:0000259" key="1">
    <source>
        <dbReference type="Pfam" id="PF14393"/>
    </source>
</evidence>
<gene>
    <name evidence="2" type="ORF">UFOVP649_21</name>
</gene>
<dbReference type="EMBL" id="LR796624">
    <property type="protein sequence ID" value="CAB4154675.1"/>
    <property type="molecule type" value="Genomic_DNA"/>
</dbReference>
<feature type="domain" description="DUF4422" evidence="1">
    <location>
        <begin position="45"/>
        <end position="213"/>
    </location>
</feature>
<reference evidence="2" key="1">
    <citation type="submission" date="2020-04" db="EMBL/GenBank/DDBJ databases">
        <authorList>
            <person name="Chiriac C."/>
            <person name="Salcher M."/>
            <person name="Ghai R."/>
            <person name="Kavagutti S V."/>
        </authorList>
    </citation>
    <scope>NUCLEOTIDE SEQUENCE</scope>
</reference>
<evidence type="ECO:0000313" key="2">
    <source>
        <dbReference type="EMBL" id="CAB4154675.1"/>
    </source>
</evidence>
<accession>A0A6J5NBY5</accession>